<reference evidence="3 4" key="1">
    <citation type="submission" date="2018-09" db="EMBL/GenBank/DDBJ databases">
        <title>Comparative genomics of Leucobacter spp.</title>
        <authorList>
            <person name="Reis A.C."/>
            <person name="Kolvenbach B.A."/>
            <person name="Corvini P.F.X."/>
            <person name="Nunes O.C."/>
        </authorList>
    </citation>
    <scope>NUCLEOTIDE SEQUENCE [LARGE SCALE GENOMIC DNA]</scope>
    <source>
        <strain evidence="3 4">L-1</strain>
    </source>
</reference>
<dbReference type="InterPro" id="IPR032466">
    <property type="entry name" value="Metal_Hydrolase"/>
</dbReference>
<dbReference type="Gene3D" id="3.20.20.140">
    <property type="entry name" value="Metal-dependent hydrolases"/>
    <property type="match status" value="1"/>
</dbReference>
<keyword evidence="4" id="KW-1185">Reference proteome</keyword>
<gene>
    <name evidence="3" type="ORF">D3226_01920</name>
</gene>
<proteinExistence type="predicted"/>
<evidence type="ECO:0000256" key="1">
    <source>
        <dbReference type="SAM" id="MobiDB-lite"/>
    </source>
</evidence>
<feature type="domain" description="Amidohydrolase-related" evidence="2">
    <location>
        <begin position="64"/>
        <end position="387"/>
    </location>
</feature>
<comment type="caution">
    <text evidence="3">The sequence shown here is derived from an EMBL/GenBank/DDBJ whole genome shotgun (WGS) entry which is preliminary data.</text>
</comment>
<dbReference type="RefSeq" id="WP_202380735.1">
    <property type="nucleotide sequence ID" value="NZ_BAAAMA010000003.1"/>
</dbReference>
<evidence type="ECO:0000313" key="3">
    <source>
        <dbReference type="EMBL" id="MBL3688717.1"/>
    </source>
</evidence>
<dbReference type="Proteomes" id="UP001646141">
    <property type="component" value="Unassembled WGS sequence"/>
</dbReference>
<dbReference type="SUPFAM" id="SSF51338">
    <property type="entry name" value="Composite domain of metallo-dependent hydrolases"/>
    <property type="match status" value="1"/>
</dbReference>
<dbReference type="InterPro" id="IPR006680">
    <property type="entry name" value="Amidohydro-rel"/>
</dbReference>
<dbReference type="PANTHER" id="PTHR43135">
    <property type="entry name" value="ALPHA-D-RIBOSE 1-METHYLPHOSPHONATE 5-TRIPHOSPHATE DIPHOSPHATASE"/>
    <property type="match status" value="1"/>
</dbReference>
<protein>
    <recommendedName>
        <fullName evidence="2">Amidohydrolase-related domain-containing protein</fullName>
    </recommendedName>
</protein>
<evidence type="ECO:0000313" key="4">
    <source>
        <dbReference type="Proteomes" id="UP001646141"/>
    </source>
</evidence>
<name>A0ABS1SKL8_9MICO</name>
<dbReference type="PANTHER" id="PTHR43135:SF3">
    <property type="entry name" value="ALPHA-D-RIBOSE 1-METHYLPHOSPHONATE 5-TRIPHOSPHATE DIPHOSPHATASE"/>
    <property type="match status" value="1"/>
</dbReference>
<feature type="region of interest" description="Disordered" evidence="1">
    <location>
        <begin position="1"/>
        <end position="20"/>
    </location>
</feature>
<organism evidence="3 4">
    <name type="scientific">Leucobacter chromiireducens subsp. chromiireducens</name>
    <dbReference type="NCBI Taxonomy" id="660067"/>
    <lineage>
        <taxon>Bacteria</taxon>
        <taxon>Bacillati</taxon>
        <taxon>Actinomycetota</taxon>
        <taxon>Actinomycetes</taxon>
        <taxon>Micrococcales</taxon>
        <taxon>Microbacteriaceae</taxon>
        <taxon>Leucobacter</taxon>
    </lineage>
</organism>
<dbReference type="SUPFAM" id="SSF51556">
    <property type="entry name" value="Metallo-dependent hydrolases"/>
    <property type="match status" value="1"/>
</dbReference>
<dbReference type="EMBL" id="QYAD01000001">
    <property type="protein sequence ID" value="MBL3688717.1"/>
    <property type="molecule type" value="Genomic_DNA"/>
</dbReference>
<evidence type="ECO:0000259" key="2">
    <source>
        <dbReference type="Pfam" id="PF01979"/>
    </source>
</evidence>
<accession>A0ABS1SKL8</accession>
<dbReference type="InterPro" id="IPR011059">
    <property type="entry name" value="Metal-dep_hydrolase_composite"/>
</dbReference>
<dbReference type="InterPro" id="IPR051781">
    <property type="entry name" value="Metallo-dep_Hydrolase"/>
</dbReference>
<dbReference type="Gene3D" id="2.30.40.10">
    <property type="entry name" value="Urease, subunit C, domain 1"/>
    <property type="match status" value="1"/>
</dbReference>
<dbReference type="Pfam" id="PF01979">
    <property type="entry name" value="Amidohydro_1"/>
    <property type="match status" value="1"/>
</dbReference>
<sequence>MDQARQATGPAHSGVPGAGSISGVRVLSEAGDFGAPRALHWNHSRITAAPSSPASAASDGTGLWVIPGLVDTHVHAAWHAFDEADRHQIPPAAQRAATATGLARTLAAGITQVRDAGGLSADELAALPAAERPEVQLSVRLLDRAAADAAGSLDRAVAQVLDAGAEWVKLVATAGVASPAGAGLEPVFSAAEVQGAVARAERSGAAVMVHSWGGEAIDHAISAGAASIEHGIFLTDTQAHAAASAGLTLVPTLRIYRLVQRMIAAGALPRAFRARVDEAIGSHPIAVRRARDAGLPIAVGTDSGTPDQHGTAALEVDALREAGLNAQEALLAATRSGAKLLARVDRDRGRAQFAGTLAPGAPADAVVLTRDPREPGVLADPAAIVGVLRAGVFRGNPRQSDALRGVGFVPGVPPPATP</sequence>